<accession>A0A5C3DY88</accession>
<organism evidence="1 2">
    <name type="scientific">Ustilago trichophora</name>
    <dbReference type="NCBI Taxonomy" id="86804"/>
    <lineage>
        <taxon>Eukaryota</taxon>
        <taxon>Fungi</taxon>
        <taxon>Dikarya</taxon>
        <taxon>Basidiomycota</taxon>
        <taxon>Ustilaginomycotina</taxon>
        <taxon>Ustilaginomycetes</taxon>
        <taxon>Ustilaginales</taxon>
        <taxon>Ustilaginaceae</taxon>
        <taxon>Ustilago</taxon>
    </lineage>
</organism>
<protein>
    <submittedName>
        <fullName evidence="1">Uncharacterized protein</fullName>
    </submittedName>
</protein>
<dbReference type="Proteomes" id="UP000324022">
    <property type="component" value="Unassembled WGS sequence"/>
</dbReference>
<evidence type="ECO:0000313" key="2">
    <source>
        <dbReference type="Proteomes" id="UP000324022"/>
    </source>
</evidence>
<dbReference type="AlphaFoldDB" id="A0A5C3DY88"/>
<gene>
    <name evidence="1" type="ORF">UTRI_01338</name>
</gene>
<proteinExistence type="predicted"/>
<evidence type="ECO:0000313" key="1">
    <source>
        <dbReference type="EMBL" id="SPO22660.1"/>
    </source>
</evidence>
<keyword evidence="2" id="KW-1185">Reference proteome</keyword>
<reference evidence="1 2" key="1">
    <citation type="submission" date="2018-03" db="EMBL/GenBank/DDBJ databases">
        <authorList>
            <person name="Guldener U."/>
        </authorList>
    </citation>
    <scope>NUCLEOTIDE SEQUENCE [LARGE SCALE GENOMIC DNA]</scope>
    <source>
        <strain evidence="1 2">NBRC100155</strain>
    </source>
</reference>
<name>A0A5C3DY88_9BASI</name>
<dbReference type="EMBL" id="OOIN01000004">
    <property type="protein sequence ID" value="SPO22660.1"/>
    <property type="molecule type" value="Genomic_DNA"/>
</dbReference>
<sequence>MPELYITRNTPAKEAQPQIGVTTGSLSTLQAKSEHFSAKRNCEYVSVPFVLALAKPEKASQTSSEDACQIGSSVAGDFECCIPGSKEETSQGLTIYCTFKKGQKRKRTAAPRIPAWSPTAVLTRRYLA</sequence>